<dbReference type="Proteomes" id="UP000579812">
    <property type="component" value="Unassembled WGS sequence"/>
</dbReference>
<organism evidence="8 9">
    <name type="scientific">Onychostoma macrolepis</name>
    <dbReference type="NCBI Taxonomy" id="369639"/>
    <lineage>
        <taxon>Eukaryota</taxon>
        <taxon>Metazoa</taxon>
        <taxon>Chordata</taxon>
        <taxon>Craniata</taxon>
        <taxon>Vertebrata</taxon>
        <taxon>Euteleostomi</taxon>
        <taxon>Actinopterygii</taxon>
        <taxon>Neopterygii</taxon>
        <taxon>Teleostei</taxon>
        <taxon>Ostariophysi</taxon>
        <taxon>Cypriniformes</taxon>
        <taxon>Cyprinidae</taxon>
        <taxon>Acrossocheilinae</taxon>
        <taxon>Onychostoma</taxon>
    </lineage>
</organism>
<dbReference type="PROSITE" id="PS51665">
    <property type="entry name" value="ENKURIN"/>
    <property type="match status" value="1"/>
</dbReference>
<dbReference type="AlphaFoldDB" id="A0A7J6BM52"/>
<evidence type="ECO:0000256" key="4">
    <source>
        <dbReference type="ARBA" id="ARBA00023212"/>
    </source>
</evidence>
<comment type="subcellular location">
    <subcellularLocation>
        <location evidence="1">Cell projection</location>
        <location evidence="1">Cilium</location>
    </subcellularLocation>
    <subcellularLocation>
        <location evidence="2">Cytoplasm</location>
        <location evidence="2">Cytoskeleton</location>
    </subcellularLocation>
</comment>
<evidence type="ECO:0000256" key="6">
    <source>
        <dbReference type="SAM" id="Phobius"/>
    </source>
</evidence>
<keyword evidence="6" id="KW-0472">Membrane</keyword>
<evidence type="ECO:0000259" key="7">
    <source>
        <dbReference type="PROSITE" id="PS51665"/>
    </source>
</evidence>
<dbReference type="InterPro" id="IPR052102">
    <property type="entry name" value="Enkurin_domain-protein"/>
</dbReference>
<evidence type="ECO:0000256" key="2">
    <source>
        <dbReference type="ARBA" id="ARBA00004245"/>
    </source>
</evidence>
<evidence type="ECO:0000256" key="1">
    <source>
        <dbReference type="ARBA" id="ARBA00004138"/>
    </source>
</evidence>
<dbReference type="PANTHER" id="PTHR21490">
    <property type="entry name" value="ENKURIN-RELATED"/>
    <property type="match status" value="1"/>
</dbReference>
<dbReference type="EMBL" id="JAAMOB010000024">
    <property type="protein sequence ID" value="KAF4096044.1"/>
    <property type="molecule type" value="Genomic_DNA"/>
</dbReference>
<evidence type="ECO:0000313" key="9">
    <source>
        <dbReference type="Proteomes" id="UP000579812"/>
    </source>
</evidence>
<feature type="domain" description="Enkurin" evidence="7">
    <location>
        <begin position="216"/>
        <end position="308"/>
    </location>
</feature>
<keyword evidence="9" id="KW-1185">Reference proteome</keyword>
<feature type="transmembrane region" description="Helical" evidence="6">
    <location>
        <begin position="31"/>
        <end position="53"/>
    </location>
</feature>
<keyword evidence="6" id="KW-0812">Transmembrane</keyword>
<comment type="caution">
    <text evidence="8">The sequence shown here is derived from an EMBL/GenBank/DDBJ whole genome shotgun (WGS) entry which is preliminary data.</text>
</comment>
<keyword evidence="3" id="KW-0963">Cytoplasm</keyword>
<dbReference type="GO" id="GO:0001669">
    <property type="term" value="C:acrosomal vesicle"/>
    <property type="evidence" value="ECO:0007669"/>
    <property type="project" value="TreeGrafter"/>
</dbReference>
<proteinExistence type="predicted"/>
<gene>
    <name evidence="8" type="ORF">G5714_023647</name>
</gene>
<dbReference type="GO" id="GO:0005516">
    <property type="term" value="F:calmodulin binding"/>
    <property type="evidence" value="ECO:0007669"/>
    <property type="project" value="TreeGrafter"/>
</dbReference>
<dbReference type="PANTHER" id="PTHR21490:SF0">
    <property type="entry name" value="ENKURIN"/>
    <property type="match status" value="1"/>
</dbReference>
<keyword evidence="5" id="KW-0966">Cell projection</keyword>
<evidence type="ECO:0000256" key="5">
    <source>
        <dbReference type="ARBA" id="ARBA00023273"/>
    </source>
</evidence>
<evidence type="ECO:0000256" key="3">
    <source>
        <dbReference type="ARBA" id="ARBA00022490"/>
    </source>
</evidence>
<keyword evidence="4" id="KW-0206">Cytoskeleton</keyword>
<dbReference type="Pfam" id="PF13864">
    <property type="entry name" value="Enkurin"/>
    <property type="match status" value="1"/>
</dbReference>
<dbReference type="InterPro" id="IPR027012">
    <property type="entry name" value="Enkurin_dom"/>
</dbReference>
<accession>A0A7J6BM52</accession>
<keyword evidence="6" id="KW-1133">Transmembrane helix</keyword>
<protein>
    <recommendedName>
        <fullName evidence="7">Enkurin domain-containing protein</fullName>
    </recommendedName>
</protein>
<reference evidence="8 9" key="1">
    <citation type="submission" date="2020-04" db="EMBL/GenBank/DDBJ databases">
        <title>Chromosome-level genome assembly of a cyprinid fish Onychostoma macrolepis by integration of Nanopore Sequencing, Bionano and Hi-C technology.</title>
        <authorList>
            <person name="Wang D."/>
        </authorList>
    </citation>
    <scope>NUCLEOTIDE SEQUENCE [LARGE SCALE GENOMIC DNA]</scope>
    <source>
        <strain evidence="8">SWU-2019</strain>
        <tissue evidence="8">Muscle</tissue>
    </source>
</reference>
<evidence type="ECO:0000313" key="8">
    <source>
        <dbReference type="EMBL" id="KAF4096044.1"/>
    </source>
</evidence>
<name>A0A7J6BM52_9TELE</name>
<dbReference type="GO" id="GO:0005879">
    <property type="term" value="C:axonemal microtubule"/>
    <property type="evidence" value="ECO:0007669"/>
    <property type="project" value="TreeGrafter"/>
</dbReference>
<sequence length="311" mass="35950">MLLGSGCHRDSCSTTPIPSAITLKKKKKTTLLSANSGTFSLVFLSFLSVSAIMSDTIYPPESIYNLIPREEEKAVKAPRYMSKFREQVQLEKEVNKAPSKTMGPAKVDVPSPQKYLLKHSKEPKLPEKKLFKYENDELHSKPPIPARTDKPLMGLHSNKNFIKTNAVENIMTVPKKPQPVYAYTKKGDKQLLENSGLIPKYIKKKDFGQTPEYLLQRREEVKKAQEQYDSYIKERMREGAMKQLSGEERRNILQALKKNWDELHHQYQGLSVVTDTAPKKYRKERLEQEMKQLEKDIELIERHKTIYIANN</sequence>